<evidence type="ECO:0000313" key="2">
    <source>
        <dbReference type="EMBL" id="KAG7505382.1"/>
    </source>
</evidence>
<dbReference type="EMBL" id="JAGKHQ010000011">
    <property type="protein sequence ID" value="KAG7505382.1"/>
    <property type="molecule type" value="Genomic_DNA"/>
</dbReference>
<gene>
    <name evidence="2" type="ORF">JOB18_029880</name>
</gene>
<proteinExistence type="predicted"/>
<feature type="compositionally biased region" description="Basic and acidic residues" evidence="1">
    <location>
        <begin position="105"/>
        <end position="116"/>
    </location>
</feature>
<protein>
    <submittedName>
        <fullName evidence="2">Uncharacterized protein</fullName>
    </submittedName>
</protein>
<dbReference type="Proteomes" id="UP000693946">
    <property type="component" value="Linkage Group LG19"/>
</dbReference>
<evidence type="ECO:0000256" key="1">
    <source>
        <dbReference type="SAM" id="MobiDB-lite"/>
    </source>
</evidence>
<keyword evidence="3" id="KW-1185">Reference proteome</keyword>
<name>A0AAV6RN05_SOLSE</name>
<comment type="caution">
    <text evidence="2">The sequence shown here is derived from an EMBL/GenBank/DDBJ whole genome shotgun (WGS) entry which is preliminary data.</text>
</comment>
<feature type="region of interest" description="Disordered" evidence="1">
    <location>
        <begin position="105"/>
        <end position="124"/>
    </location>
</feature>
<evidence type="ECO:0000313" key="3">
    <source>
        <dbReference type="Proteomes" id="UP000693946"/>
    </source>
</evidence>
<dbReference type="AlphaFoldDB" id="A0AAV6RN05"/>
<accession>A0AAV6RN05</accession>
<reference evidence="2 3" key="1">
    <citation type="journal article" date="2021" name="Sci. Rep.">
        <title>Chromosome anchoring in Senegalese sole (Solea senegalensis) reveals sex-associated markers and genome rearrangements in flatfish.</title>
        <authorList>
            <person name="Guerrero-Cozar I."/>
            <person name="Gomez-Garrido J."/>
            <person name="Berbel C."/>
            <person name="Martinez-Blanch J.F."/>
            <person name="Alioto T."/>
            <person name="Claros M.G."/>
            <person name="Gagnaire P.A."/>
            <person name="Manchado M."/>
        </authorList>
    </citation>
    <scope>NUCLEOTIDE SEQUENCE [LARGE SCALE GENOMIC DNA]</scope>
    <source>
        <strain evidence="2">Sse05_10M</strain>
    </source>
</reference>
<sequence length="124" mass="13676">MAITLTLSRNVPGVFFMTMDSQRSCTLLSLEADVDNQLQQGTWGLNGDIIIDTSSYTRRPPTHFFRKALLFPPHQSISEGGVCSAGRGPRLPAGVCGARTHRSYVKAERKRQDRNGNDSILPSK</sequence>
<organism evidence="2 3">
    <name type="scientific">Solea senegalensis</name>
    <name type="common">Senegalese sole</name>
    <dbReference type="NCBI Taxonomy" id="28829"/>
    <lineage>
        <taxon>Eukaryota</taxon>
        <taxon>Metazoa</taxon>
        <taxon>Chordata</taxon>
        <taxon>Craniata</taxon>
        <taxon>Vertebrata</taxon>
        <taxon>Euteleostomi</taxon>
        <taxon>Actinopterygii</taxon>
        <taxon>Neopterygii</taxon>
        <taxon>Teleostei</taxon>
        <taxon>Neoteleostei</taxon>
        <taxon>Acanthomorphata</taxon>
        <taxon>Carangaria</taxon>
        <taxon>Pleuronectiformes</taxon>
        <taxon>Pleuronectoidei</taxon>
        <taxon>Soleidae</taxon>
        <taxon>Solea</taxon>
    </lineage>
</organism>